<evidence type="ECO:0000256" key="7">
    <source>
        <dbReference type="ARBA" id="ARBA00023015"/>
    </source>
</evidence>
<feature type="non-terminal residue" evidence="13">
    <location>
        <position position="1"/>
    </location>
</feature>
<evidence type="ECO:0000256" key="8">
    <source>
        <dbReference type="ARBA" id="ARBA00023125"/>
    </source>
</evidence>
<evidence type="ECO:0000259" key="12">
    <source>
        <dbReference type="PROSITE" id="PS50157"/>
    </source>
</evidence>
<dbReference type="Pfam" id="PF00096">
    <property type="entry name" value="zf-C2H2"/>
    <property type="match status" value="1"/>
</dbReference>
<dbReference type="GO" id="GO:0001227">
    <property type="term" value="F:DNA-binding transcription repressor activity, RNA polymerase II-specific"/>
    <property type="evidence" value="ECO:0007669"/>
    <property type="project" value="TreeGrafter"/>
</dbReference>
<comment type="subcellular location">
    <subcellularLocation>
        <location evidence="1">Nucleus</location>
    </subcellularLocation>
</comment>
<gene>
    <name evidence="13" type="primary">Znf84_1</name>
    <name evidence="13" type="ORF">SYRPAR_R14381</name>
</gene>
<evidence type="ECO:0000256" key="1">
    <source>
        <dbReference type="ARBA" id="ARBA00004123"/>
    </source>
</evidence>
<dbReference type="AlphaFoldDB" id="A0A7L3BGF0"/>
<keyword evidence="4" id="KW-0677">Repeat</keyword>
<sequence length="83" mass="9350">FSQHRCVHTGESPYDCGDCSKSFSGSSDCNRQLCNQLSKGHGLCSDKEKLLDTKVITNTCSECQRSFSRRSHLVRHMRTHTGE</sequence>
<feature type="domain" description="C2H2-type" evidence="12">
    <location>
        <begin position="58"/>
        <end position="83"/>
    </location>
</feature>
<evidence type="ECO:0000313" key="13">
    <source>
        <dbReference type="EMBL" id="NXT30494.1"/>
    </source>
</evidence>
<dbReference type="SMART" id="SM00355">
    <property type="entry name" value="ZnF_C2H2"/>
    <property type="match status" value="1"/>
</dbReference>
<dbReference type="SUPFAM" id="SSF57667">
    <property type="entry name" value="beta-beta-alpha zinc fingers"/>
    <property type="match status" value="2"/>
</dbReference>
<dbReference type="PROSITE" id="PS50157">
    <property type="entry name" value="ZINC_FINGER_C2H2_2"/>
    <property type="match status" value="1"/>
</dbReference>
<dbReference type="PANTHER" id="PTHR24399:SF54">
    <property type="entry name" value="GASTRULA ZINC FINGER PROTEIN XLCGF26.1-LIKE-RELATED"/>
    <property type="match status" value="1"/>
</dbReference>
<dbReference type="PANTHER" id="PTHR24399">
    <property type="entry name" value="ZINC FINGER AND BTB DOMAIN-CONTAINING"/>
    <property type="match status" value="1"/>
</dbReference>
<keyword evidence="7" id="KW-0805">Transcription regulation</keyword>
<dbReference type="PROSITE" id="PS00028">
    <property type="entry name" value="ZINC_FINGER_C2H2_1"/>
    <property type="match status" value="1"/>
</dbReference>
<dbReference type="GO" id="GO:0001817">
    <property type="term" value="P:regulation of cytokine production"/>
    <property type="evidence" value="ECO:0007669"/>
    <property type="project" value="TreeGrafter"/>
</dbReference>
<evidence type="ECO:0000313" key="14">
    <source>
        <dbReference type="Proteomes" id="UP000536260"/>
    </source>
</evidence>
<keyword evidence="10" id="KW-0539">Nucleus</keyword>
<feature type="non-terminal residue" evidence="13">
    <location>
        <position position="83"/>
    </location>
</feature>
<evidence type="ECO:0000256" key="5">
    <source>
        <dbReference type="ARBA" id="ARBA00022771"/>
    </source>
</evidence>
<comment type="similarity">
    <text evidence="2">Belongs to the krueppel C2H2-type zinc-finger protein family.</text>
</comment>
<keyword evidence="3" id="KW-0479">Metal-binding</keyword>
<dbReference type="Proteomes" id="UP000536260">
    <property type="component" value="Unassembled WGS sequence"/>
</dbReference>
<organism evidence="13 14">
    <name type="scientific">Syrrhaptes paradoxus</name>
    <name type="common">Pallas's sandgrouse</name>
    <dbReference type="NCBI Taxonomy" id="302527"/>
    <lineage>
        <taxon>Eukaryota</taxon>
        <taxon>Metazoa</taxon>
        <taxon>Chordata</taxon>
        <taxon>Craniata</taxon>
        <taxon>Vertebrata</taxon>
        <taxon>Euteleostomi</taxon>
        <taxon>Archelosauria</taxon>
        <taxon>Archosauria</taxon>
        <taxon>Dinosauria</taxon>
        <taxon>Saurischia</taxon>
        <taxon>Theropoda</taxon>
        <taxon>Coelurosauria</taxon>
        <taxon>Aves</taxon>
        <taxon>Neognathae</taxon>
        <taxon>Neoaves</taxon>
        <taxon>Columbimorphae</taxon>
        <taxon>Pterocliformes</taxon>
        <taxon>Pteroclidae</taxon>
        <taxon>Syrrhaptes</taxon>
    </lineage>
</organism>
<dbReference type="Gene3D" id="3.30.160.60">
    <property type="entry name" value="Classic Zinc Finger"/>
    <property type="match status" value="2"/>
</dbReference>
<evidence type="ECO:0000256" key="9">
    <source>
        <dbReference type="ARBA" id="ARBA00023163"/>
    </source>
</evidence>
<reference evidence="13 14" key="1">
    <citation type="submission" date="2019-09" db="EMBL/GenBank/DDBJ databases">
        <title>Bird 10,000 Genomes (B10K) Project - Family phase.</title>
        <authorList>
            <person name="Zhang G."/>
        </authorList>
    </citation>
    <scope>NUCLEOTIDE SEQUENCE [LARGE SCALE GENOMIC DNA]</scope>
    <source>
        <strain evidence="13">B10K-DU-003-42</strain>
        <tissue evidence="13">Mixed tissue sample</tissue>
    </source>
</reference>
<evidence type="ECO:0000256" key="10">
    <source>
        <dbReference type="ARBA" id="ARBA00023242"/>
    </source>
</evidence>
<dbReference type="GO" id="GO:0000978">
    <property type="term" value="F:RNA polymerase II cis-regulatory region sequence-specific DNA binding"/>
    <property type="evidence" value="ECO:0007669"/>
    <property type="project" value="TreeGrafter"/>
</dbReference>
<dbReference type="GO" id="GO:0005654">
    <property type="term" value="C:nucleoplasm"/>
    <property type="evidence" value="ECO:0007669"/>
    <property type="project" value="TreeGrafter"/>
</dbReference>
<dbReference type="GO" id="GO:0008270">
    <property type="term" value="F:zinc ion binding"/>
    <property type="evidence" value="ECO:0007669"/>
    <property type="project" value="UniProtKB-KW"/>
</dbReference>
<name>A0A7L3BGF0_9AVES</name>
<keyword evidence="5 11" id="KW-0863">Zinc-finger</keyword>
<evidence type="ECO:0000256" key="6">
    <source>
        <dbReference type="ARBA" id="ARBA00022833"/>
    </source>
</evidence>
<dbReference type="FunFam" id="3.30.160.60:FF:000045">
    <property type="entry name" value="ZFP69 zinc finger protein B"/>
    <property type="match status" value="1"/>
</dbReference>
<evidence type="ECO:0000256" key="4">
    <source>
        <dbReference type="ARBA" id="ARBA00022737"/>
    </source>
</evidence>
<dbReference type="EMBL" id="VZTO01151443">
    <property type="protein sequence ID" value="NXT30494.1"/>
    <property type="molecule type" value="Genomic_DNA"/>
</dbReference>
<protein>
    <submittedName>
        <fullName evidence="13">ZNF84 protein</fullName>
    </submittedName>
</protein>
<dbReference type="GO" id="GO:0002682">
    <property type="term" value="P:regulation of immune system process"/>
    <property type="evidence" value="ECO:0007669"/>
    <property type="project" value="TreeGrafter"/>
</dbReference>
<keyword evidence="6" id="KW-0862">Zinc</keyword>
<dbReference type="InterPro" id="IPR013087">
    <property type="entry name" value="Znf_C2H2_type"/>
</dbReference>
<evidence type="ECO:0000256" key="3">
    <source>
        <dbReference type="ARBA" id="ARBA00022723"/>
    </source>
</evidence>
<keyword evidence="9" id="KW-0804">Transcription</keyword>
<evidence type="ECO:0000256" key="11">
    <source>
        <dbReference type="PROSITE-ProRule" id="PRU00042"/>
    </source>
</evidence>
<evidence type="ECO:0000256" key="2">
    <source>
        <dbReference type="ARBA" id="ARBA00006991"/>
    </source>
</evidence>
<accession>A0A7L3BGF0</accession>
<proteinExistence type="inferred from homology"/>
<keyword evidence="8" id="KW-0238">DNA-binding</keyword>
<keyword evidence="14" id="KW-1185">Reference proteome</keyword>
<comment type="caution">
    <text evidence="13">The sequence shown here is derived from an EMBL/GenBank/DDBJ whole genome shotgun (WGS) entry which is preliminary data.</text>
</comment>
<dbReference type="InterPro" id="IPR036236">
    <property type="entry name" value="Znf_C2H2_sf"/>
</dbReference>